<sequence>MACFILHLLLLFMLKIPHRFSLTTDTFASSTTVHVSPKGRDEENCGLMHKKCQTIDHVLKESNNSNLKLILENLQTQSIVYHTQGMLRPDSDYFQLRITKESQNGTNPTIYGNGLPFIQPKGAFSISIDQVDLQNLVIINSMNQNSSIAISFRNLNIRTEITGDFISTTNTNSNLKVTVQSCVLISPTRNAWLNISMKKATSFKSIIKLTNNTIRGGRFIIINVQVLDFSQTKIHNMVTDILTENTSQFSSFIIYLKHIKNAVFRNKTTIKNSTFENFIYAYDSFIRMQNFNFQETNLENGIISKDSSLTIQSIELQNTTVYGSAFYVSRSIFNANEIRVVDCVMKGRLSNV</sequence>
<feature type="chain" id="PRO_5029677784" description="Cnidarian restricted protein" evidence="1">
    <location>
        <begin position="22"/>
        <end position="352"/>
    </location>
</feature>
<dbReference type="InterPro" id="IPR011050">
    <property type="entry name" value="Pectin_lyase_fold/virulence"/>
</dbReference>
<keyword evidence="1" id="KW-0732">Signal</keyword>
<dbReference type="EnsemblMetazoa" id="CLYHEMT010022.1">
    <property type="protein sequence ID" value="CLYHEMP010022.1"/>
    <property type="gene ID" value="CLYHEMG010022"/>
</dbReference>
<proteinExistence type="predicted"/>
<feature type="signal peptide" evidence="1">
    <location>
        <begin position="1"/>
        <end position="21"/>
    </location>
</feature>
<dbReference type="AlphaFoldDB" id="A0A7M5WSF5"/>
<protein>
    <recommendedName>
        <fullName evidence="4">Cnidarian restricted protein</fullName>
    </recommendedName>
</protein>
<dbReference type="Proteomes" id="UP000594262">
    <property type="component" value="Unplaced"/>
</dbReference>
<dbReference type="SUPFAM" id="SSF51126">
    <property type="entry name" value="Pectin lyase-like"/>
    <property type="match status" value="1"/>
</dbReference>
<evidence type="ECO:0000256" key="1">
    <source>
        <dbReference type="SAM" id="SignalP"/>
    </source>
</evidence>
<keyword evidence="3" id="KW-1185">Reference proteome</keyword>
<evidence type="ECO:0000313" key="2">
    <source>
        <dbReference type="EnsemblMetazoa" id="CLYHEMP010022.1"/>
    </source>
</evidence>
<evidence type="ECO:0000313" key="3">
    <source>
        <dbReference type="Proteomes" id="UP000594262"/>
    </source>
</evidence>
<organism evidence="2 3">
    <name type="scientific">Clytia hemisphaerica</name>
    <dbReference type="NCBI Taxonomy" id="252671"/>
    <lineage>
        <taxon>Eukaryota</taxon>
        <taxon>Metazoa</taxon>
        <taxon>Cnidaria</taxon>
        <taxon>Hydrozoa</taxon>
        <taxon>Hydroidolina</taxon>
        <taxon>Leptothecata</taxon>
        <taxon>Obeliida</taxon>
        <taxon>Clytiidae</taxon>
        <taxon>Clytia</taxon>
    </lineage>
</organism>
<evidence type="ECO:0008006" key="4">
    <source>
        <dbReference type="Google" id="ProtNLM"/>
    </source>
</evidence>
<name>A0A7M5WSF5_9CNID</name>
<accession>A0A7M5WSF5</accession>
<reference evidence="2" key="1">
    <citation type="submission" date="2021-01" db="UniProtKB">
        <authorList>
            <consortium name="EnsemblMetazoa"/>
        </authorList>
    </citation>
    <scope>IDENTIFICATION</scope>
</reference>